<dbReference type="PANTHER" id="PTHR32552">
    <property type="entry name" value="FERRICHROME IRON RECEPTOR-RELATED"/>
    <property type="match status" value="1"/>
</dbReference>
<organism evidence="17 18">
    <name type="scientific">Cupriavidus pauculus</name>
    <dbReference type="NCBI Taxonomy" id="82633"/>
    <lineage>
        <taxon>Bacteria</taxon>
        <taxon>Pseudomonadati</taxon>
        <taxon>Pseudomonadota</taxon>
        <taxon>Betaproteobacteria</taxon>
        <taxon>Burkholderiales</taxon>
        <taxon>Burkholderiaceae</taxon>
        <taxon>Cupriavidus</taxon>
    </lineage>
</organism>
<dbReference type="CDD" id="cd01347">
    <property type="entry name" value="ligand_gated_channel"/>
    <property type="match status" value="1"/>
</dbReference>
<dbReference type="SUPFAM" id="SSF56935">
    <property type="entry name" value="Porins"/>
    <property type="match status" value="1"/>
</dbReference>
<dbReference type="OrthoDB" id="127311at2"/>
<dbReference type="InterPro" id="IPR036942">
    <property type="entry name" value="Beta-barrel_TonB_sf"/>
</dbReference>
<keyword evidence="9" id="KW-0406">Ion transport</keyword>
<evidence type="ECO:0000256" key="13">
    <source>
        <dbReference type="ARBA" id="ARBA00023237"/>
    </source>
</evidence>
<evidence type="ECO:0000256" key="14">
    <source>
        <dbReference type="PROSITE-ProRule" id="PRU01360"/>
    </source>
</evidence>
<evidence type="ECO:0000259" key="16">
    <source>
        <dbReference type="SMART" id="SM00965"/>
    </source>
</evidence>
<dbReference type="InterPro" id="IPR010105">
    <property type="entry name" value="TonB_sidphr_rcpt"/>
</dbReference>
<reference evidence="17 18" key="1">
    <citation type="submission" date="2019-09" db="EMBL/GenBank/DDBJ databases">
        <title>FDA dAtabase for Regulatory Grade micrObial Sequences (FDA-ARGOS): Supporting development and validation of Infectious Disease Dx tests.</title>
        <authorList>
            <person name="Sciortino C."/>
            <person name="Tallon L."/>
            <person name="Sadzewicz L."/>
            <person name="Vavikolanu K."/>
            <person name="Mehta A."/>
            <person name="Aluvathingal J."/>
            <person name="Nadendla S."/>
            <person name="Nandy P."/>
            <person name="Geyer C."/>
            <person name="Yan Y."/>
            <person name="Sichtig H."/>
        </authorList>
    </citation>
    <scope>NUCLEOTIDE SEQUENCE [LARGE SCALE GENOMIC DNA]</scope>
    <source>
        <strain evidence="17 18">FDAARGOS_664</strain>
    </source>
</reference>
<dbReference type="FunFam" id="2.40.170.20:FF:000005">
    <property type="entry name" value="TonB-dependent siderophore receptor"/>
    <property type="match status" value="1"/>
</dbReference>
<dbReference type="FunFam" id="2.170.130.10:FF:000001">
    <property type="entry name" value="Catecholate siderophore TonB-dependent receptor"/>
    <property type="match status" value="1"/>
</dbReference>
<keyword evidence="4 14" id="KW-1134">Transmembrane beta strand</keyword>
<keyword evidence="3 14" id="KW-0813">Transport</keyword>
<dbReference type="InterPro" id="IPR012910">
    <property type="entry name" value="Plug_dom"/>
</dbReference>
<evidence type="ECO:0000256" key="10">
    <source>
        <dbReference type="ARBA" id="ARBA00023077"/>
    </source>
</evidence>
<evidence type="ECO:0000256" key="3">
    <source>
        <dbReference type="ARBA" id="ARBA00022448"/>
    </source>
</evidence>
<dbReference type="GO" id="GO:0038023">
    <property type="term" value="F:signaling receptor activity"/>
    <property type="evidence" value="ECO:0007669"/>
    <property type="project" value="InterPro"/>
</dbReference>
<keyword evidence="7" id="KW-0732">Signal</keyword>
<protein>
    <submittedName>
        <fullName evidence="17">TonB-dependent siderophore receptor</fullName>
    </submittedName>
</protein>
<sequence length="830" mass="90148">MNRPNGSARPQGVFVKSTVRRRRSARASRLAVRPLTVLVPVLAAMLAAGAIAQGVARAIDIPAQPLAQSLAALARQSDTQILFATSLADGLSAPAVRGTLTVEDALARMLAGSRLRVVSNGPRTFTVVQAPADTSAATLPMVTVSASAADLSGYADGVVPLRASGSKTSTPLIDTPQTINVVTREQMDEQGVQSVMQALQYTPGVVNQYGDTDLRYDWLAVRGFVPLRYLDGLRLPYGARGYSQPRIDPYALESVEVLKGPASVLYGQSSPGGLLNLVSKLPQAQASREVVLQTGSHDRAQGAFDFTGPVDEEGKLLYRVVGLARDTNTEIDYIDERRVMVAPSLTWRPSTDTSLTLMAQYQKIRSDGGGAPPALPAAGTLLPNPNGSIPTSRFIGEPGYDKFESEQMMFGYKFEHRANDTWQFRQNARYSYIDTDSQRVQGLAMNPDLRTESRYGWAFPERSGVFSIDNQAEANFRTGPIRHTLLMGVDYQYEDARYEESQLVLVRALDVFNPVYGAPVTRPPLGTRVDQSRHQVGGYLQDSLAIDRWTFLLSGRYDWAGSDTDTLTAQTGNTVSTRQSDNAFTGRAGVSYRFDNGIAPFASFATSFQPQAGTGRTGTPFEPTRGRQTEVGVKYQPNGINAFVTLSAFDLRQTNVLTPDPLNTNFNTQSGEARVRGVELEGKASPMRGLDVVASYAYSNTEVLKANANARGVTIAGNALPFVPEHQASLWTYYQFQQTPLQGLGMGLGVRYIGRSYGDAANVYRVPAATLFDAALSYDLSKSVLQLRGVKVAVNATNLFDRRYVSTCISSTGCYFGSRRTVLGTVSYKF</sequence>
<gene>
    <name evidence="17" type="ORF">FOB72_06495</name>
</gene>
<dbReference type="GO" id="GO:0015344">
    <property type="term" value="F:siderophore uptake transmembrane transporter activity"/>
    <property type="evidence" value="ECO:0007669"/>
    <property type="project" value="TreeGrafter"/>
</dbReference>
<name>A0A5P2H1P1_9BURK</name>
<dbReference type="Pfam" id="PF07660">
    <property type="entry name" value="STN"/>
    <property type="match status" value="1"/>
</dbReference>
<evidence type="ECO:0000256" key="12">
    <source>
        <dbReference type="ARBA" id="ARBA00023170"/>
    </source>
</evidence>
<dbReference type="Pfam" id="PF00593">
    <property type="entry name" value="TonB_dep_Rec_b-barrel"/>
    <property type="match status" value="1"/>
</dbReference>
<dbReference type="Proteomes" id="UP000322822">
    <property type="component" value="Chromosome 1"/>
</dbReference>
<dbReference type="AlphaFoldDB" id="A0A5P2H1P1"/>
<evidence type="ECO:0000256" key="2">
    <source>
        <dbReference type="ARBA" id="ARBA00009810"/>
    </source>
</evidence>
<dbReference type="PANTHER" id="PTHR32552:SF68">
    <property type="entry name" value="FERRICHROME OUTER MEMBRANE TRANSPORTER_PHAGE RECEPTOR"/>
    <property type="match status" value="1"/>
</dbReference>
<evidence type="ECO:0000256" key="15">
    <source>
        <dbReference type="RuleBase" id="RU003357"/>
    </source>
</evidence>
<comment type="similarity">
    <text evidence="2 14 15">Belongs to the TonB-dependent receptor family.</text>
</comment>
<dbReference type="Gene3D" id="3.55.50.30">
    <property type="match status" value="1"/>
</dbReference>
<keyword evidence="10 15" id="KW-0798">TonB box</keyword>
<keyword evidence="11 14" id="KW-0472">Membrane</keyword>
<evidence type="ECO:0000256" key="1">
    <source>
        <dbReference type="ARBA" id="ARBA00004571"/>
    </source>
</evidence>
<evidence type="ECO:0000256" key="4">
    <source>
        <dbReference type="ARBA" id="ARBA00022452"/>
    </source>
</evidence>
<comment type="subcellular location">
    <subcellularLocation>
        <location evidence="1 14">Cell outer membrane</location>
        <topology evidence="1 14">Multi-pass membrane protein</topology>
    </subcellularLocation>
</comment>
<dbReference type="GO" id="GO:0009279">
    <property type="term" value="C:cell outer membrane"/>
    <property type="evidence" value="ECO:0007669"/>
    <property type="project" value="UniProtKB-SubCell"/>
</dbReference>
<evidence type="ECO:0000256" key="7">
    <source>
        <dbReference type="ARBA" id="ARBA00022729"/>
    </source>
</evidence>
<dbReference type="InterPro" id="IPR037066">
    <property type="entry name" value="Plug_dom_sf"/>
</dbReference>
<keyword evidence="5" id="KW-0410">Iron transport</keyword>
<dbReference type="InterPro" id="IPR039426">
    <property type="entry name" value="TonB-dep_rcpt-like"/>
</dbReference>
<dbReference type="Gene3D" id="2.40.170.20">
    <property type="entry name" value="TonB-dependent receptor, beta-barrel domain"/>
    <property type="match status" value="1"/>
</dbReference>
<dbReference type="NCBIfam" id="TIGR01783">
    <property type="entry name" value="TonB-siderophor"/>
    <property type="match status" value="1"/>
</dbReference>
<evidence type="ECO:0000256" key="8">
    <source>
        <dbReference type="ARBA" id="ARBA00023004"/>
    </source>
</evidence>
<evidence type="ECO:0000256" key="5">
    <source>
        <dbReference type="ARBA" id="ARBA00022496"/>
    </source>
</evidence>
<evidence type="ECO:0000313" key="18">
    <source>
        <dbReference type="Proteomes" id="UP000322822"/>
    </source>
</evidence>
<keyword evidence="8" id="KW-0408">Iron</keyword>
<feature type="domain" description="Secretin/TonB short N-terminal" evidence="16">
    <location>
        <begin position="79"/>
        <end position="130"/>
    </location>
</feature>
<dbReference type="InterPro" id="IPR000531">
    <property type="entry name" value="Beta-barrel_TonB"/>
</dbReference>
<dbReference type="PROSITE" id="PS52016">
    <property type="entry name" value="TONB_DEPENDENT_REC_3"/>
    <property type="match status" value="1"/>
</dbReference>
<keyword evidence="13 14" id="KW-0998">Cell outer membrane</keyword>
<dbReference type="SMART" id="SM00965">
    <property type="entry name" value="STN"/>
    <property type="match status" value="1"/>
</dbReference>
<accession>A0A5P2H1P1</accession>
<dbReference type="EMBL" id="CP044065">
    <property type="protein sequence ID" value="QET01728.1"/>
    <property type="molecule type" value="Genomic_DNA"/>
</dbReference>
<dbReference type="GO" id="GO:0015891">
    <property type="term" value="P:siderophore transport"/>
    <property type="evidence" value="ECO:0007669"/>
    <property type="project" value="InterPro"/>
</dbReference>
<evidence type="ECO:0000313" key="17">
    <source>
        <dbReference type="EMBL" id="QET01728.1"/>
    </source>
</evidence>
<proteinExistence type="inferred from homology"/>
<dbReference type="Gene3D" id="2.170.130.10">
    <property type="entry name" value="TonB-dependent receptor, plug domain"/>
    <property type="match status" value="1"/>
</dbReference>
<evidence type="ECO:0000256" key="6">
    <source>
        <dbReference type="ARBA" id="ARBA00022692"/>
    </source>
</evidence>
<evidence type="ECO:0000256" key="9">
    <source>
        <dbReference type="ARBA" id="ARBA00023065"/>
    </source>
</evidence>
<keyword evidence="6 14" id="KW-0812">Transmembrane</keyword>
<dbReference type="Pfam" id="PF07715">
    <property type="entry name" value="Plug"/>
    <property type="match status" value="1"/>
</dbReference>
<dbReference type="InterPro" id="IPR011662">
    <property type="entry name" value="Secretin/TonB_short_N"/>
</dbReference>
<keyword evidence="12 17" id="KW-0675">Receptor</keyword>
<evidence type="ECO:0000256" key="11">
    <source>
        <dbReference type="ARBA" id="ARBA00023136"/>
    </source>
</evidence>